<evidence type="ECO:0000313" key="10">
    <source>
        <dbReference type="Proteomes" id="UP000293172"/>
    </source>
</evidence>
<keyword evidence="3 7" id="KW-0812">Transmembrane</keyword>
<dbReference type="Pfam" id="PF02706">
    <property type="entry name" value="Wzz"/>
    <property type="match status" value="1"/>
</dbReference>
<feature type="transmembrane region" description="Helical" evidence="7">
    <location>
        <begin position="28"/>
        <end position="49"/>
    </location>
</feature>
<evidence type="ECO:0000313" key="9">
    <source>
        <dbReference type="EMBL" id="TBU86388.1"/>
    </source>
</evidence>
<dbReference type="OrthoDB" id="7028163at2"/>
<keyword evidence="4 7" id="KW-1133">Transmembrane helix</keyword>
<evidence type="ECO:0000256" key="7">
    <source>
        <dbReference type="SAM" id="Phobius"/>
    </source>
</evidence>
<dbReference type="PANTHER" id="PTHR32309">
    <property type="entry name" value="TYROSINE-PROTEIN KINASE"/>
    <property type="match status" value="1"/>
</dbReference>
<comment type="subcellular location">
    <subcellularLocation>
        <location evidence="1">Cell membrane</location>
        <topology evidence="1">Multi-pass membrane protein</topology>
    </subcellularLocation>
</comment>
<evidence type="ECO:0000256" key="1">
    <source>
        <dbReference type="ARBA" id="ARBA00004651"/>
    </source>
</evidence>
<feature type="transmembrane region" description="Helical" evidence="7">
    <location>
        <begin position="393"/>
        <end position="417"/>
    </location>
</feature>
<dbReference type="EMBL" id="QJUL01000052">
    <property type="protein sequence ID" value="TBU86388.1"/>
    <property type="molecule type" value="Genomic_DNA"/>
</dbReference>
<keyword evidence="6" id="KW-0175">Coiled coil</keyword>
<keyword evidence="2" id="KW-1003">Cell membrane</keyword>
<reference evidence="9 10" key="1">
    <citation type="submission" date="2018-06" db="EMBL/GenBank/DDBJ databases">
        <title>Three novel Pseudomonas species isolated from symptomatic oak.</title>
        <authorList>
            <person name="Bueno-Gonzalez V."/>
            <person name="Brady C."/>
        </authorList>
    </citation>
    <scope>NUCLEOTIDE SEQUENCE [LARGE SCALE GENOMIC DNA]</scope>
    <source>
        <strain evidence="9 10">P6B</strain>
    </source>
</reference>
<dbReference type="SUPFAM" id="SSF160355">
    <property type="entry name" value="Bacterial polysaccharide co-polymerase-like"/>
    <property type="match status" value="2"/>
</dbReference>
<dbReference type="GO" id="GO:0005886">
    <property type="term" value="C:plasma membrane"/>
    <property type="evidence" value="ECO:0007669"/>
    <property type="project" value="UniProtKB-SubCell"/>
</dbReference>
<dbReference type="PANTHER" id="PTHR32309:SF13">
    <property type="entry name" value="FERRIC ENTEROBACTIN TRANSPORT PROTEIN FEPE"/>
    <property type="match status" value="1"/>
</dbReference>
<organism evidence="9 10">
    <name type="scientific">Phytopseudomonas dryadis</name>
    <dbReference type="NCBI Taxonomy" id="2487520"/>
    <lineage>
        <taxon>Bacteria</taxon>
        <taxon>Pseudomonadati</taxon>
        <taxon>Pseudomonadota</taxon>
        <taxon>Gammaproteobacteria</taxon>
        <taxon>Pseudomonadales</taxon>
        <taxon>Pseudomonadaceae</taxon>
        <taxon>Phytopseudomonas</taxon>
    </lineage>
</organism>
<gene>
    <name evidence="9" type="ORF">DNK44_23235</name>
</gene>
<comment type="caution">
    <text evidence="9">The sequence shown here is derived from an EMBL/GenBank/DDBJ whole genome shotgun (WGS) entry which is preliminary data.</text>
</comment>
<dbReference type="GO" id="GO:0004713">
    <property type="term" value="F:protein tyrosine kinase activity"/>
    <property type="evidence" value="ECO:0007669"/>
    <property type="project" value="TreeGrafter"/>
</dbReference>
<evidence type="ECO:0000256" key="3">
    <source>
        <dbReference type="ARBA" id="ARBA00022692"/>
    </source>
</evidence>
<feature type="domain" description="Polysaccharide chain length determinant N-terminal" evidence="8">
    <location>
        <begin position="12"/>
        <end position="65"/>
    </location>
</feature>
<sequence length="429" mass="47988">MSQSPNIRQQNDEIDLGELIRALWARKWLIVGVTAVVTLIAIAYALLATKYYKTQSVLRPVAMNVLDELNASGLYELTPEEALQRVGSGISSYEYRLAYYRSHQDLFGPDAINEGQTAEQGLNQINDSFDILRPDPKKTDGGFPYVGLAYTYPWGVQGADVVNGLIDYVIQQERIALAKDVEVIIQNRLDKLEQRMAAERAAYQAGKKARIAELNEADELKRAELTDELGALRKELRTRRDNRIAQLNEAILIAKSLGIEKPSTPSALGQAAQVQSSGNVIRTEVNNQQIPLYFMGSEALEAERNALQKRRSDDFTEPRIAQIQAELRMLEQNRQIELLKQRDNEDLFIGDYAKWNKEATALRELDLDLSNLQLVNIDRQAIYPRSAIKPRKVLIALLGGVVGSIIGVFVALVSIFAGSGRLVDPRSHD</sequence>
<accession>A0A4V2KBH9</accession>
<dbReference type="InterPro" id="IPR050445">
    <property type="entry name" value="Bact_polysacc_biosynth/exp"/>
</dbReference>
<protein>
    <submittedName>
        <fullName evidence="9">Chain-length determining protein</fullName>
    </submittedName>
</protein>
<dbReference type="Gene3D" id="3.30.1890.10">
    <property type="entry name" value="FepE-like"/>
    <property type="match status" value="2"/>
</dbReference>
<evidence type="ECO:0000256" key="4">
    <source>
        <dbReference type="ARBA" id="ARBA00022989"/>
    </source>
</evidence>
<evidence type="ECO:0000256" key="5">
    <source>
        <dbReference type="ARBA" id="ARBA00023136"/>
    </source>
</evidence>
<evidence type="ECO:0000259" key="8">
    <source>
        <dbReference type="Pfam" id="PF02706"/>
    </source>
</evidence>
<feature type="coiled-coil region" evidence="6">
    <location>
        <begin position="189"/>
        <end position="242"/>
    </location>
</feature>
<dbReference type="InterPro" id="IPR003856">
    <property type="entry name" value="LPS_length_determ_N"/>
</dbReference>
<evidence type="ECO:0000256" key="2">
    <source>
        <dbReference type="ARBA" id="ARBA00022475"/>
    </source>
</evidence>
<proteinExistence type="predicted"/>
<keyword evidence="5 7" id="KW-0472">Membrane</keyword>
<dbReference type="AlphaFoldDB" id="A0A4V2KBH9"/>
<dbReference type="RefSeq" id="WP_131199178.1">
    <property type="nucleotide sequence ID" value="NZ_QJUL01000052.1"/>
</dbReference>
<evidence type="ECO:0000256" key="6">
    <source>
        <dbReference type="SAM" id="Coils"/>
    </source>
</evidence>
<dbReference type="Proteomes" id="UP000293172">
    <property type="component" value="Unassembled WGS sequence"/>
</dbReference>
<name>A0A4V2KBH9_9GAMM</name>